<organism evidence="2 3">
    <name type="scientific">Lupinus albus</name>
    <name type="common">White lupine</name>
    <name type="synonym">Lupinus termis</name>
    <dbReference type="NCBI Taxonomy" id="3870"/>
    <lineage>
        <taxon>Eukaryota</taxon>
        <taxon>Viridiplantae</taxon>
        <taxon>Streptophyta</taxon>
        <taxon>Embryophyta</taxon>
        <taxon>Tracheophyta</taxon>
        <taxon>Spermatophyta</taxon>
        <taxon>Magnoliopsida</taxon>
        <taxon>eudicotyledons</taxon>
        <taxon>Gunneridae</taxon>
        <taxon>Pentapetalae</taxon>
        <taxon>rosids</taxon>
        <taxon>fabids</taxon>
        <taxon>Fabales</taxon>
        <taxon>Fabaceae</taxon>
        <taxon>Papilionoideae</taxon>
        <taxon>50 kb inversion clade</taxon>
        <taxon>genistoids sensu lato</taxon>
        <taxon>core genistoids</taxon>
        <taxon>Genisteae</taxon>
        <taxon>Lupinus</taxon>
    </lineage>
</organism>
<dbReference type="AlphaFoldDB" id="A0A6A4QVK8"/>
<protein>
    <recommendedName>
        <fullName evidence="4">Transmembrane protein</fullName>
    </recommendedName>
</protein>
<dbReference type="EMBL" id="WOCE01000003">
    <property type="protein sequence ID" value="KAE9616924.1"/>
    <property type="molecule type" value="Genomic_DNA"/>
</dbReference>
<name>A0A6A4QVK8_LUPAL</name>
<keyword evidence="1" id="KW-0812">Transmembrane</keyword>
<comment type="caution">
    <text evidence="2">The sequence shown here is derived from an EMBL/GenBank/DDBJ whole genome shotgun (WGS) entry which is preliminary data.</text>
</comment>
<evidence type="ECO:0000256" key="1">
    <source>
        <dbReference type="SAM" id="Phobius"/>
    </source>
</evidence>
<evidence type="ECO:0000313" key="3">
    <source>
        <dbReference type="Proteomes" id="UP000447434"/>
    </source>
</evidence>
<keyword evidence="3" id="KW-1185">Reference proteome</keyword>
<dbReference type="OrthoDB" id="1731583at2759"/>
<keyword evidence="1" id="KW-1133">Transmembrane helix</keyword>
<dbReference type="Proteomes" id="UP000447434">
    <property type="component" value="Chromosome 3"/>
</dbReference>
<proteinExistence type="predicted"/>
<accession>A0A6A4QVK8</accession>
<feature type="transmembrane region" description="Helical" evidence="1">
    <location>
        <begin position="25"/>
        <end position="46"/>
    </location>
</feature>
<keyword evidence="1" id="KW-0472">Membrane</keyword>
<reference evidence="3" key="1">
    <citation type="journal article" date="2020" name="Nat. Commun.">
        <title>Genome sequence of the cluster root forming white lupin.</title>
        <authorList>
            <person name="Hufnagel B."/>
            <person name="Marques A."/>
            <person name="Soriano A."/>
            <person name="Marques L."/>
            <person name="Divol F."/>
            <person name="Doumas P."/>
            <person name="Sallet E."/>
            <person name="Mancinotti D."/>
            <person name="Carrere S."/>
            <person name="Marande W."/>
            <person name="Arribat S."/>
            <person name="Keller J."/>
            <person name="Huneau C."/>
            <person name="Blein T."/>
            <person name="Aime D."/>
            <person name="Laguerre M."/>
            <person name="Taylor J."/>
            <person name="Schubert V."/>
            <person name="Nelson M."/>
            <person name="Geu-Flores F."/>
            <person name="Crespi M."/>
            <person name="Gallardo-Guerrero K."/>
            <person name="Delaux P.-M."/>
            <person name="Salse J."/>
            <person name="Berges H."/>
            <person name="Guyot R."/>
            <person name="Gouzy J."/>
            <person name="Peret B."/>
        </authorList>
    </citation>
    <scope>NUCLEOTIDE SEQUENCE [LARGE SCALE GENOMIC DNA]</scope>
    <source>
        <strain evidence="3">cv. Amiga</strain>
    </source>
</reference>
<evidence type="ECO:0000313" key="2">
    <source>
        <dbReference type="EMBL" id="KAE9616924.1"/>
    </source>
</evidence>
<sequence length="75" mass="7686">MVRKFVAEDYFANDFKISVESSVGLYPLFIIIISVLMVTMVLFACGDDGAKDQNKKSAGIQGGGGAGCGGGCGGC</sequence>
<gene>
    <name evidence="2" type="ORF">Lalb_Chr03g0029961</name>
</gene>
<evidence type="ECO:0008006" key="4">
    <source>
        <dbReference type="Google" id="ProtNLM"/>
    </source>
</evidence>